<dbReference type="GO" id="GO:0036218">
    <property type="term" value="F:dTTP diphosphatase activity"/>
    <property type="evidence" value="ECO:0007669"/>
    <property type="project" value="RHEA"/>
</dbReference>
<comment type="cofactor">
    <cofactor evidence="1 3">
        <name>a divalent metal cation</name>
        <dbReference type="ChEBI" id="CHEBI:60240"/>
    </cofactor>
</comment>
<dbReference type="PIRSF" id="PIRSF006305">
    <property type="entry name" value="Maf"/>
    <property type="match status" value="1"/>
</dbReference>
<feature type="active site" description="Proton acceptor" evidence="3">
    <location>
        <position position="67"/>
    </location>
</feature>
<dbReference type="GO" id="GO:0005737">
    <property type="term" value="C:cytoplasm"/>
    <property type="evidence" value="ECO:0007669"/>
    <property type="project" value="UniProtKB-SubCell"/>
</dbReference>
<feature type="site" description="Important for substrate specificity" evidence="3">
    <location>
        <position position="150"/>
    </location>
</feature>
<name>A0A345BXV7_9BACI</name>
<comment type="caution">
    <text evidence="3">Lacks conserved residue(s) required for the propagation of feature annotation.</text>
</comment>
<feature type="site" description="Important for substrate specificity" evidence="3">
    <location>
        <position position="68"/>
    </location>
</feature>
<evidence type="ECO:0000256" key="1">
    <source>
        <dbReference type="ARBA" id="ARBA00001968"/>
    </source>
</evidence>
<evidence type="ECO:0000256" key="2">
    <source>
        <dbReference type="ARBA" id="ARBA00022801"/>
    </source>
</evidence>
<dbReference type="Gene3D" id="3.90.950.10">
    <property type="match status" value="1"/>
</dbReference>
<comment type="function">
    <text evidence="3">Nucleoside triphosphate pyrophosphatase that hydrolyzes dTTP and UTP. May have a dual role in cell division arrest and in preventing the incorporation of modified nucleotides into cellular nucleic acids.</text>
</comment>
<evidence type="ECO:0000256" key="3">
    <source>
        <dbReference type="HAMAP-Rule" id="MF_00528"/>
    </source>
</evidence>
<dbReference type="PANTHER" id="PTHR43213">
    <property type="entry name" value="BIFUNCTIONAL DTTP/UTP PYROPHOSPHATASE/METHYLTRANSFERASE PROTEIN-RELATED"/>
    <property type="match status" value="1"/>
</dbReference>
<dbReference type="SUPFAM" id="SSF52972">
    <property type="entry name" value="ITPase-like"/>
    <property type="match status" value="1"/>
</dbReference>
<dbReference type="GO" id="GO:0009117">
    <property type="term" value="P:nucleotide metabolic process"/>
    <property type="evidence" value="ECO:0007669"/>
    <property type="project" value="UniProtKB-KW"/>
</dbReference>
<dbReference type="RefSeq" id="WP_114371985.1">
    <property type="nucleotide sequence ID" value="NZ_CP031092.1"/>
</dbReference>
<dbReference type="OrthoDB" id="9807767at2"/>
<evidence type="ECO:0000313" key="4">
    <source>
        <dbReference type="EMBL" id="AXF55788.1"/>
    </source>
</evidence>
<proteinExistence type="inferred from homology"/>
<dbReference type="EMBL" id="CP031092">
    <property type="protein sequence ID" value="AXF55788.1"/>
    <property type="molecule type" value="Genomic_DNA"/>
</dbReference>
<feature type="site" description="Important for substrate specificity" evidence="3">
    <location>
        <position position="10"/>
    </location>
</feature>
<dbReference type="GO" id="GO:0036221">
    <property type="term" value="F:UTP diphosphatase activity"/>
    <property type="evidence" value="ECO:0007669"/>
    <property type="project" value="RHEA"/>
</dbReference>
<comment type="subcellular location">
    <subcellularLocation>
        <location evidence="3">Cytoplasm</location>
    </subcellularLocation>
</comment>
<comment type="catalytic activity">
    <reaction evidence="3">
        <text>dTTP + H2O = dTMP + diphosphate + H(+)</text>
        <dbReference type="Rhea" id="RHEA:28534"/>
        <dbReference type="ChEBI" id="CHEBI:15377"/>
        <dbReference type="ChEBI" id="CHEBI:15378"/>
        <dbReference type="ChEBI" id="CHEBI:33019"/>
        <dbReference type="ChEBI" id="CHEBI:37568"/>
        <dbReference type="ChEBI" id="CHEBI:63528"/>
        <dbReference type="EC" id="3.6.1.9"/>
    </reaction>
</comment>
<keyword evidence="2 3" id="KW-0378">Hydrolase</keyword>
<accession>A0A345BXV7</accession>
<dbReference type="KEGG" id="rue:DT065_06950"/>
<gene>
    <name evidence="4" type="ORF">DT065_06950</name>
</gene>
<dbReference type="InterPro" id="IPR003697">
    <property type="entry name" value="Maf-like"/>
</dbReference>
<dbReference type="Proteomes" id="UP000252100">
    <property type="component" value="Chromosome"/>
</dbReference>
<keyword evidence="3" id="KW-0963">Cytoplasm</keyword>
<evidence type="ECO:0000313" key="5">
    <source>
        <dbReference type="Proteomes" id="UP000252100"/>
    </source>
</evidence>
<comment type="similarity">
    <text evidence="3">Belongs to the Maf family. YhdE subfamily.</text>
</comment>
<sequence>MLILASASLRRQQLLNESGYAYRTAVSDKDEHIQDKQTPAENAVRLASAKAEDVHQRFPDDVILAADTIVAIDGILLGKPADAEDAVRMLTYLSGKRHEVCTGVCIKKGTKVHTDSEKTSIDFYNLDRKDIEAYVETGEPMDKAGAYGIQGKGARLVERFTGDYFNVVGLPVAKVARMLEYFHIYPDGKRPQFQRSDTGSWKPEE</sequence>
<protein>
    <recommendedName>
        <fullName evidence="3">dTTP/UTP pyrophosphatase</fullName>
        <shortName evidence="3">dTTPase/UTPase</shortName>
        <ecNumber evidence="3">3.6.1.9</ecNumber>
    </recommendedName>
    <alternativeName>
        <fullName evidence="3">Nucleoside triphosphate pyrophosphatase</fullName>
    </alternativeName>
    <alternativeName>
        <fullName evidence="3">Nucleotide pyrophosphatase</fullName>
        <shortName evidence="3">Nucleotide PPase</shortName>
    </alternativeName>
</protein>
<reference evidence="4 5" key="1">
    <citation type="journal article" date="2018" name="J. Microbiol.">
        <title>Salicibibacter kimchii gen. nov., sp. nov., a moderately halophilic and alkalitolerant bacterium in the family Bacillaceae, isolated from kimchi.</title>
        <authorList>
            <person name="Jang J.Y."/>
            <person name="Oh Y.J."/>
            <person name="Lim S.K."/>
            <person name="Park H.K."/>
            <person name="Lee C."/>
            <person name="Kim J.Y."/>
            <person name="Lee M.A."/>
            <person name="Choi H.J."/>
        </authorList>
    </citation>
    <scope>NUCLEOTIDE SEQUENCE [LARGE SCALE GENOMIC DNA]</scope>
    <source>
        <strain evidence="4 5">NKC1-1</strain>
    </source>
</reference>
<organism evidence="4 5">
    <name type="scientific">Salicibibacter kimchii</name>
    <dbReference type="NCBI Taxonomy" id="2099786"/>
    <lineage>
        <taxon>Bacteria</taxon>
        <taxon>Bacillati</taxon>
        <taxon>Bacillota</taxon>
        <taxon>Bacilli</taxon>
        <taxon>Bacillales</taxon>
        <taxon>Bacillaceae</taxon>
        <taxon>Salicibibacter</taxon>
    </lineage>
</organism>
<dbReference type="Pfam" id="PF02545">
    <property type="entry name" value="Maf"/>
    <property type="match status" value="1"/>
</dbReference>
<comment type="catalytic activity">
    <reaction evidence="3">
        <text>UTP + H2O = UMP + diphosphate + H(+)</text>
        <dbReference type="Rhea" id="RHEA:29395"/>
        <dbReference type="ChEBI" id="CHEBI:15377"/>
        <dbReference type="ChEBI" id="CHEBI:15378"/>
        <dbReference type="ChEBI" id="CHEBI:33019"/>
        <dbReference type="ChEBI" id="CHEBI:46398"/>
        <dbReference type="ChEBI" id="CHEBI:57865"/>
        <dbReference type="EC" id="3.6.1.9"/>
    </reaction>
</comment>
<dbReference type="HAMAP" id="MF_00528">
    <property type="entry name" value="Maf"/>
    <property type="match status" value="1"/>
</dbReference>
<dbReference type="AlphaFoldDB" id="A0A345BXV7"/>
<dbReference type="InterPro" id="IPR029001">
    <property type="entry name" value="ITPase-like_fam"/>
</dbReference>
<dbReference type="NCBIfam" id="TIGR00172">
    <property type="entry name" value="maf"/>
    <property type="match status" value="1"/>
</dbReference>
<keyword evidence="3" id="KW-0546">Nucleotide metabolism</keyword>
<keyword evidence="5" id="KW-1185">Reference proteome</keyword>
<dbReference type="CDD" id="cd00555">
    <property type="entry name" value="Maf"/>
    <property type="match status" value="1"/>
</dbReference>
<dbReference type="EC" id="3.6.1.9" evidence="3"/>
<dbReference type="PANTHER" id="PTHR43213:SF5">
    <property type="entry name" value="BIFUNCTIONAL DTTP_UTP PYROPHOSPHATASE_METHYLTRANSFERASE PROTEIN-RELATED"/>
    <property type="match status" value="1"/>
</dbReference>